<evidence type="ECO:0000259" key="5">
    <source>
        <dbReference type="Pfam" id="PF25917"/>
    </source>
</evidence>
<evidence type="ECO:0000259" key="6">
    <source>
        <dbReference type="Pfam" id="PF25954"/>
    </source>
</evidence>
<evidence type="ECO:0000256" key="1">
    <source>
        <dbReference type="ARBA" id="ARBA00004196"/>
    </source>
</evidence>
<feature type="domain" description="Multidrug resistance protein MdtA-like barrel-sandwich hybrid" evidence="5">
    <location>
        <begin position="46"/>
        <end position="215"/>
    </location>
</feature>
<dbReference type="InterPro" id="IPR058792">
    <property type="entry name" value="Beta-barrel_RND_2"/>
</dbReference>
<dbReference type="EMBL" id="FOEG01000003">
    <property type="protein sequence ID" value="SEO84806.1"/>
    <property type="molecule type" value="Genomic_DNA"/>
</dbReference>
<dbReference type="PANTHER" id="PTHR32347:SF23">
    <property type="entry name" value="BLL5650 PROTEIN"/>
    <property type="match status" value="1"/>
</dbReference>
<evidence type="ECO:0000256" key="3">
    <source>
        <dbReference type="ARBA" id="ARBA00023054"/>
    </source>
</evidence>
<dbReference type="STRING" id="406100.SAMN04488052_103356"/>
<dbReference type="PANTHER" id="PTHR32347">
    <property type="entry name" value="EFFLUX SYSTEM COMPONENT YKNX-RELATED"/>
    <property type="match status" value="1"/>
</dbReference>
<feature type="coiled-coil region" evidence="4">
    <location>
        <begin position="79"/>
        <end position="165"/>
    </location>
</feature>
<dbReference type="InterPro" id="IPR006143">
    <property type="entry name" value="RND_pump_MFP"/>
</dbReference>
<evidence type="ECO:0000313" key="8">
    <source>
        <dbReference type="Proteomes" id="UP000199657"/>
    </source>
</evidence>
<comment type="subcellular location">
    <subcellularLocation>
        <location evidence="1">Cell envelope</location>
    </subcellularLocation>
</comment>
<dbReference type="RefSeq" id="WP_091642843.1">
    <property type="nucleotide sequence ID" value="NZ_FOEG01000003.1"/>
</dbReference>
<dbReference type="OrthoDB" id="9813967at2"/>
<dbReference type="Gene3D" id="1.10.287.470">
    <property type="entry name" value="Helix hairpin bin"/>
    <property type="match status" value="1"/>
</dbReference>
<accession>A0A1H8T229</accession>
<reference evidence="7 8" key="1">
    <citation type="submission" date="2016-10" db="EMBL/GenBank/DDBJ databases">
        <authorList>
            <person name="de Groot N.N."/>
        </authorList>
    </citation>
    <scope>NUCLEOTIDE SEQUENCE [LARGE SCALE GENOMIC DNA]</scope>
    <source>
        <strain evidence="7 8">CGMCC 1.6291</strain>
    </source>
</reference>
<dbReference type="Proteomes" id="UP000199657">
    <property type="component" value="Unassembled WGS sequence"/>
</dbReference>
<dbReference type="GO" id="GO:0022857">
    <property type="term" value="F:transmembrane transporter activity"/>
    <property type="evidence" value="ECO:0007669"/>
    <property type="project" value="InterPro"/>
</dbReference>
<dbReference type="Pfam" id="PF25917">
    <property type="entry name" value="BSH_RND"/>
    <property type="match status" value="1"/>
</dbReference>
<dbReference type="Pfam" id="PF25954">
    <property type="entry name" value="Beta-barrel_RND_2"/>
    <property type="match status" value="1"/>
</dbReference>
<dbReference type="AlphaFoldDB" id="A0A1H8T229"/>
<dbReference type="Gene3D" id="2.40.30.170">
    <property type="match status" value="1"/>
</dbReference>
<sequence length="320" mass="35900">MRSAWVWTAIVLLVIAGGSYGLYLYLKPAPLPEQVLYGNGRIETTEVRVAAEVSGTVLESHLVEGKTVARGDPLVRVDDADLRLEKARVESEIEALNLERDRARRNLELWEHHEETAERQLTRLRRMLEDEAVSQSEVDQAEDGFREARARVAVAEADIAAITQRITATEHERELRANRLARARIAAPIDGTVLTRSVETGEFLQPGQPVATLVDLTRVELRVFIPGRDLGRIDLGGPVRVRVDAFPEHAFEGRIARIDQTAQFTPRDIHMPDERVRMVYGVTIDLDNPDGTLKPGMPADAWILWQDGAQWPERLFVPGS</sequence>
<dbReference type="NCBIfam" id="TIGR01730">
    <property type="entry name" value="RND_mfp"/>
    <property type="match status" value="1"/>
</dbReference>
<dbReference type="SUPFAM" id="SSF111369">
    <property type="entry name" value="HlyD-like secretion proteins"/>
    <property type="match status" value="1"/>
</dbReference>
<dbReference type="InterPro" id="IPR050465">
    <property type="entry name" value="UPF0194_transport"/>
</dbReference>
<evidence type="ECO:0000256" key="4">
    <source>
        <dbReference type="SAM" id="Coils"/>
    </source>
</evidence>
<protein>
    <submittedName>
        <fullName evidence="7">HlyD family secretion protein</fullName>
    </submittedName>
</protein>
<dbReference type="Gene3D" id="2.40.50.100">
    <property type="match status" value="1"/>
</dbReference>
<keyword evidence="8" id="KW-1185">Reference proteome</keyword>
<comment type="similarity">
    <text evidence="2">Belongs to the membrane fusion protein (MFP) (TC 8.A.1) family.</text>
</comment>
<feature type="domain" description="CusB-like beta-barrel" evidence="6">
    <location>
        <begin position="222"/>
        <end position="300"/>
    </location>
</feature>
<name>A0A1H8T229_9GAMM</name>
<dbReference type="GO" id="GO:0016020">
    <property type="term" value="C:membrane"/>
    <property type="evidence" value="ECO:0007669"/>
    <property type="project" value="InterPro"/>
</dbReference>
<gene>
    <name evidence="7" type="ORF">SAMN04488052_103356</name>
</gene>
<dbReference type="InterPro" id="IPR058625">
    <property type="entry name" value="MdtA-like_BSH"/>
</dbReference>
<organism evidence="7 8">
    <name type="scientific">Aquisalimonas asiatica</name>
    <dbReference type="NCBI Taxonomy" id="406100"/>
    <lineage>
        <taxon>Bacteria</taxon>
        <taxon>Pseudomonadati</taxon>
        <taxon>Pseudomonadota</taxon>
        <taxon>Gammaproteobacteria</taxon>
        <taxon>Chromatiales</taxon>
        <taxon>Ectothiorhodospiraceae</taxon>
        <taxon>Aquisalimonas</taxon>
    </lineage>
</organism>
<evidence type="ECO:0000256" key="2">
    <source>
        <dbReference type="ARBA" id="ARBA00009477"/>
    </source>
</evidence>
<evidence type="ECO:0000313" key="7">
    <source>
        <dbReference type="EMBL" id="SEO84806.1"/>
    </source>
</evidence>
<keyword evidence="3 4" id="KW-0175">Coiled coil</keyword>
<dbReference type="GO" id="GO:0030313">
    <property type="term" value="C:cell envelope"/>
    <property type="evidence" value="ECO:0007669"/>
    <property type="project" value="UniProtKB-SubCell"/>
</dbReference>
<proteinExistence type="inferred from homology"/>